<evidence type="ECO:0000313" key="5">
    <source>
        <dbReference type="EMBL" id="MEX6632686.1"/>
    </source>
</evidence>
<accession>A0ABV3Z5E0</accession>
<dbReference type="Pfam" id="PF00702">
    <property type="entry name" value="Hydrolase"/>
    <property type="match status" value="1"/>
</dbReference>
<dbReference type="Gene3D" id="1.10.150.240">
    <property type="entry name" value="Putative phosphatase, domain 2"/>
    <property type="match status" value="1"/>
</dbReference>
<reference evidence="5 6" key="1">
    <citation type="submission" date="2024-05" db="EMBL/GenBank/DDBJ databases">
        <title>Three bacterial strains, DH-69, EH-24, and ECK-19 isolated from coastal sediments.</title>
        <authorList>
            <person name="Ye Y.-Q."/>
            <person name="Du Z.-J."/>
        </authorList>
    </citation>
    <scope>NUCLEOTIDE SEQUENCE [LARGE SCALE GENOMIC DNA]</scope>
    <source>
        <strain evidence="5 6">ECK-19</strain>
    </source>
</reference>
<dbReference type="Gene3D" id="3.40.50.1000">
    <property type="entry name" value="HAD superfamily/HAD-like"/>
    <property type="match status" value="1"/>
</dbReference>
<evidence type="ECO:0000256" key="4">
    <source>
        <dbReference type="ARBA" id="ARBA00022842"/>
    </source>
</evidence>
<evidence type="ECO:0000256" key="2">
    <source>
        <dbReference type="ARBA" id="ARBA00006171"/>
    </source>
</evidence>
<dbReference type="InterPro" id="IPR023198">
    <property type="entry name" value="PGP-like_dom2"/>
</dbReference>
<dbReference type="SFLD" id="SFLDS00003">
    <property type="entry name" value="Haloacid_Dehalogenase"/>
    <property type="match status" value="1"/>
</dbReference>
<proteinExistence type="inferred from homology"/>
<dbReference type="RefSeq" id="WP_369312611.1">
    <property type="nucleotide sequence ID" value="NZ_JBEHZE010000001.1"/>
</dbReference>
<dbReference type="InterPro" id="IPR023214">
    <property type="entry name" value="HAD_sf"/>
</dbReference>
<evidence type="ECO:0000256" key="3">
    <source>
        <dbReference type="ARBA" id="ARBA00022723"/>
    </source>
</evidence>
<dbReference type="InterPro" id="IPR006439">
    <property type="entry name" value="HAD-SF_hydro_IA"/>
</dbReference>
<keyword evidence="3" id="KW-0479">Metal-binding</keyword>
<dbReference type="EMBL" id="JBEHZE010000001">
    <property type="protein sequence ID" value="MEX6632686.1"/>
    <property type="molecule type" value="Genomic_DNA"/>
</dbReference>
<keyword evidence="6" id="KW-1185">Reference proteome</keyword>
<keyword evidence="5" id="KW-0378">Hydrolase</keyword>
<protein>
    <submittedName>
        <fullName evidence="5">HAD-IA family hydrolase</fullName>
    </submittedName>
</protein>
<dbReference type="SUPFAM" id="SSF56784">
    <property type="entry name" value="HAD-like"/>
    <property type="match status" value="1"/>
</dbReference>
<name>A0ABV3Z5E0_9PROT</name>
<organism evidence="5 6">
    <name type="scientific">Hyphococcus lacteus</name>
    <dbReference type="NCBI Taxonomy" id="3143536"/>
    <lineage>
        <taxon>Bacteria</taxon>
        <taxon>Pseudomonadati</taxon>
        <taxon>Pseudomonadota</taxon>
        <taxon>Alphaproteobacteria</taxon>
        <taxon>Parvularculales</taxon>
        <taxon>Parvularculaceae</taxon>
        <taxon>Hyphococcus</taxon>
    </lineage>
</organism>
<evidence type="ECO:0000256" key="1">
    <source>
        <dbReference type="ARBA" id="ARBA00001946"/>
    </source>
</evidence>
<dbReference type="PANTHER" id="PTHR46193">
    <property type="entry name" value="6-PHOSPHOGLUCONATE PHOSPHATASE"/>
    <property type="match status" value="1"/>
</dbReference>
<sequence>MTKFEAVIFDCDGVLVDSEVLAIRGERSVLVDLGLTYSPAEYVQKFVGLHDGAFFKELRADYYAMHQCDAPTDFEETILAGRGRERHLLQPIDNADKALVAVRDRFGHLGVASSSRAHFLKSKLERTSLYDLAAPHVYSADLVAEGKPSPDIFLYTAEKMGVNPARCLVLEDSANGVRAAIAAGMTAWGFLGGGHCYDGHGNRLLEAGAVALMPSFVEFIAGLDDIRSTEPA</sequence>
<dbReference type="Proteomes" id="UP001560685">
    <property type="component" value="Unassembled WGS sequence"/>
</dbReference>
<dbReference type="InterPro" id="IPR051600">
    <property type="entry name" value="Beta-PGM-like"/>
</dbReference>
<dbReference type="InterPro" id="IPR036412">
    <property type="entry name" value="HAD-like_sf"/>
</dbReference>
<comment type="caution">
    <text evidence="5">The sequence shown here is derived from an EMBL/GenBank/DDBJ whole genome shotgun (WGS) entry which is preliminary data.</text>
</comment>
<evidence type="ECO:0000313" key="6">
    <source>
        <dbReference type="Proteomes" id="UP001560685"/>
    </source>
</evidence>
<dbReference type="NCBIfam" id="TIGR01509">
    <property type="entry name" value="HAD-SF-IA-v3"/>
    <property type="match status" value="1"/>
</dbReference>
<comment type="cofactor">
    <cofactor evidence="1">
        <name>Mg(2+)</name>
        <dbReference type="ChEBI" id="CHEBI:18420"/>
    </cofactor>
</comment>
<comment type="similarity">
    <text evidence="2">Belongs to the HAD-like hydrolase superfamily. CbbY/CbbZ/Gph/YieH family.</text>
</comment>
<dbReference type="SFLD" id="SFLDG01129">
    <property type="entry name" value="C1.5:_HAD__Beta-PGM__Phosphata"/>
    <property type="match status" value="1"/>
</dbReference>
<gene>
    <name evidence="5" type="ORF">ABFZ84_03915</name>
</gene>
<dbReference type="PANTHER" id="PTHR46193:SF10">
    <property type="entry name" value="6-PHOSPHOGLUCONATE PHOSPHATASE"/>
    <property type="match status" value="1"/>
</dbReference>
<dbReference type="GO" id="GO:0016787">
    <property type="term" value="F:hydrolase activity"/>
    <property type="evidence" value="ECO:0007669"/>
    <property type="project" value="UniProtKB-KW"/>
</dbReference>
<keyword evidence="4" id="KW-0460">Magnesium</keyword>